<evidence type="ECO:0000313" key="2">
    <source>
        <dbReference type="EMBL" id="MBS2553788.1"/>
    </source>
</evidence>
<feature type="region of interest" description="Disordered" evidence="1">
    <location>
        <begin position="297"/>
        <end position="316"/>
    </location>
</feature>
<dbReference type="PROSITE" id="PS51257">
    <property type="entry name" value="PROKAR_LIPOPROTEIN"/>
    <property type="match status" value="1"/>
</dbReference>
<comment type="caution">
    <text evidence="2">The sequence shown here is derived from an EMBL/GenBank/DDBJ whole genome shotgun (WGS) entry which is preliminary data.</text>
</comment>
<organism evidence="2 3">
    <name type="scientific">Catenulispora pinistramenti</name>
    <dbReference type="NCBI Taxonomy" id="2705254"/>
    <lineage>
        <taxon>Bacteria</taxon>
        <taxon>Bacillati</taxon>
        <taxon>Actinomycetota</taxon>
        <taxon>Actinomycetes</taxon>
        <taxon>Catenulisporales</taxon>
        <taxon>Catenulisporaceae</taxon>
        <taxon>Catenulispora</taxon>
    </lineage>
</organism>
<feature type="compositionally biased region" description="Low complexity" evidence="1">
    <location>
        <begin position="65"/>
        <end position="114"/>
    </location>
</feature>
<keyword evidence="3" id="KW-1185">Reference proteome</keyword>
<proteinExistence type="predicted"/>
<evidence type="ECO:0000313" key="3">
    <source>
        <dbReference type="Proteomes" id="UP000730482"/>
    </source>
</evidence>
<dbReference type="EMBL" id="JAAFYZ010000285">
    <property type="protein sequence ID" value="MBS2553788.1"/>
    <property type="molecule type" value="Genomic_DNA"/>
</dbReference>
<dbReference type="Proteomes" id="UP000730482">
    <property type="component" value="Unassembled WGS sequence"/>
</dbReference>
<dbReference type="RefSeq" id="WP_212020703.1">
    <property type="nucleotide sequence ID" value="NZ_JAAFYZ010000285.1"/>
</dbReference>
<evidence type="ECO:0000256" key="1">
    <source>
        <dbReference type="SAM" id="MobiDB-lite"/>
    </source>
</evidence>
<protein>
    <recommendedName>
        <fullName evidence="4">PknH-like extracellular domain-containing protein</fullName>
    </recommendedName>
</protein>
<gene>
    <name evidence="2" type="ORF">KGQ19_43740</name>
</gene>
<feature type="compositionally biased region" description="Pro residues" evidence="1">
    <location>
        <begin position="115"/>
        <end position="138"/>
    </location>
</feature>
<reference evidence="2 3" key="1">
    <citation type="submission" date="2020-02" db="EMBL/GenBank/DDBJ databases">
        <title>Acidophilic actinobacteria isolated from forest soil.</title>
        <authorList>
            <person name="Golinska P."/>
        </authorList>
    </citation>
    <scope>NUCLEOTIDE SEQUENCE [LARGE SCALE GENOMIC DNA]</scope>
    <source>
        <strain evidence="2 3">NL8</strain>
    </source>
</reference>
<name>A0ABS5L628_9ACTN</name>
<accession>A0ABS5L628</accession>
<feature type="region of interest" description="Disordered" evidence="1">
    <location>
        <begin position="53"/>
        <end position="159"/>
    </location>
</feature>
<evidence type="ECO:0008006" key="4">
    <source>
        <dbReference type="Google" id="ProtNLM"/>
    </source>
</evidence>
<sequence>MKELAKSVRPLVLATTVVVGLGLGLVTTACGGQAAQSSAAQTSAAQTSAAAASAGSSSTGGVGPGLSTTPSTPATSATSPVPGTSGTSATTSQPSASSTAGSAPTTAPTASARPSTPPATRPAPPTHPTAPPSTPISSPPASSTPAWLPDPGGAYGWQQSEPAHTVSWDVTSNESICYGLNKAAQIQEQGFRAEHRTATARLQTFQYADPTAATAAYDSGLKQMGSCQDQLRAQQGRSTAPVSQDATVVMTAALGDGHAWSATWTGVATPMSSAGHQVDRVYLVLQGSTVTLLETDDFGAGSPATDDQAALSALGR</sequence>